<dbReference type="AlphaFoldDB" id="A0A9Q0MG23"/>
<sequence>MSKAKSKRKSINKLKSSKMMNKSKKKVGMKSSVKRSIAVISKQKSKKLSVSKVKTKSMKMSKSPAKGSSSVVEAKSKSSKSKAGGNSKATSGLLGMLAPKFGLSGASKGVSKASKASTPSSVSGASTFQSCVSGAKGSKVMGSKMASMMPSGVGSKMASFVGSTSKGSTSTSGGGGGGGETSKSASTSKSAMKSANKVKIVLEKKKVYKQAVIMTKEGANLVVMKVKKPLAASPVVGNTKPSGKAEYVGRSRDSYLYRAPETMNLPNGYRYEDFQPYLGGKPVFIGHNGEELDKVIIIEGCGMMTGLSLAPKPETQVQTVMVSGPIANQMGLHGGPPSTVQSTSVSTPLESTTSAAMSSNMQSVSNSSSSSSSSSPNETSTTMTTTTTAQISERSSLTPPSTTIGDVAGSINNSTSINTNTSSSIAK</sequence>
<feature type="compositionally biased region" description="Low complexity" evidence="1">
    <location>
        <begin position="162"/>
        <end position="171"/>
    </location>
</feature>
<keyword evidence="3" id="KW-1185">Reference proteome</keyword>
<feature type="region of interest" description="Disordered" evidence="1">
    <location>
        <begin position="1"/>
        <end position="92"/>
    </location>
</feature>
<feature type="region of interest" description="Disordered" evidence="1">
    <location>
        <begin position="108"/>
        <end position="129"/>
    </location>
</feature>
<feature type="compositionally biased region" description="Low complexity" evidence="1">
    <location>
        <begin position="108"/>
        <end position="117"/>
    </location>
</feature>
<feature type="compositionally biased region" description="Low complexity" evidence="1">
    <location>
        <begin position="336"/>
        <end position="389"/>
    </location>
</feature>
<evidence type="ECO:0000313" key="2">
    <source>
        <dbReference type="EMBL" id="KAJ6223712.1"/>
    </source>
</evidence>
<feature type="region of interest" description="Disordered" evidence="1">
    <location>
        <begin position="158"/>
        <end position="190"/>
    </location>
</feature>
<name>A0A9Q0MG23_BLOTA</name>
<dbReference type="Proteomes" id="UP001142055">
    <property type="component" value="Chromosome 1"/>
</dbReference>
<evidence type="ECO:0000256" key="1">
    <source>
        <dbReference type="SAM" id="MobiDB-lite"/>
    </source>
</evidence>
<feature type="compositionally biased region" description="Polar residues" evidence="1">
    <location>
        <begin position="390"/>
        <end position="404"/>
    </location>
</feature>
<feature type="compositionally biased region" description="Low complexity" evidence="1">
    <location>
        <begin position="60"/>
        <end position="73"/>
    </location>
</feature>
<proteinExistence type="predicted"/>
<feature type="compositionally biased region" description="Basic residues" evidence="1">
    <location>
        <begin position="1"/>
        <end position="28"/>
    </location>
</feature>
<accession>A0A9Q0MG23</accession>
<dbReference type="EMBL" id="JAPWDV010000001">
    <property type="protein sequence ID" value="KAJ6223712.1"/>
    <property type="molecule type" value="Genomic_DNA"/>
</dbReference>
<feature type="compositionally biased region" description="Low complexity" evidence="1">
    <location>
        <begin position="29"/>
        <end position="42"/>
    </location>
</feature>
<gene>
    <name evidence="2" type="ORF">RDWZM_002257</name>
</gene>
<comment type="caution">
    <text evidence="2">The sequence shown here is derived from an EMBL/GenBank/DDBJ whole genome shotgun (WGS) entry which is preliminary data.</text>
</comment>
<evidence type="ECO:0000313" key="3">
    <source>
        <dbReference type="Proteomes" id="UP001142055"/>
    </source>
</evidence>
<protein>
    <submittedName>
        <fullName evidence="2">Uncharacterized protein</fullName>
    </submittedName>
</protein>
<feature type="compositionally biased region" description="Low complexity" evidence="1">
    <location>
        <begin position="410"/>
        <end position="427"/>
    </location>
</feature>
<reference evidence="2" key="1">
    <citation type="submission" date="2022-12" db="EMBL/GenBank/DDBJ databases">
        <title>Genome assemblies of Blomia tropicalis.</title>
        <authorList>
            <person name="Cui Y."/>
        </authorList>
    </citation>
    <scope>NUCLEOTIDE SEQUENCE</scope>
    <source>
        <tissue evidence="2">Adult mites</tissue>
    </source>
</reference>
<organism evidence="2 3">
    <name type="scientific">Blomia tropicalis</name>
    <name type="common">Mite</name>
    <dbReference type="NCBI Taxonomy" id="40697"/>
    <lineage>
        <taxon>Eukaryota</taxon>
        <taxon>Metazoa</taxon>
        <taxon>Ecdysozoa</taxon>
        <taxon>Arthropoda</taxon>
        <taxon>Chelicerata</taxon>
        <taxon>Arachnida</taxon>
        <taxon>Acari</taxon>
        <taxon>Acariformes</taxon>
        <taxon>Sarcoptiformes</taxon>
        <taxon>Astigmata</taxon>
        <taxon>Glycyphagoidea</taxon>
        <taxon>Echimyopodidae</taxon>
        <taxon>Blomia</taxon>
    </lineage>
</organism>
<feature type="compositionally biased region" description="Basic residues" evidence="1">
    <location>
        <begin position="43"/>
        <end position="59"/>
    </location>
</feature>
<feature type="compositionally biased region" description="Low complexity" evidence="1">
    <location>
        <begin position="181"/>
        <end position="190"/>
    </location>
</feature>
<feature type="compositionally biased region" description="Polar residues" evidence="1">
    <location>
        <begin position="118"/>
        <end position="129"/>
    </location>
</feature>
<feature type="region of interest" description="Disordered" evidence="1">
    <location>
        <begin position="328"/>
        <end position="427"/>
    </location>
</feature>
<feature type="compositionally biased region" description="Low complexity" evidence="1">
    <location>
        <begin position="81"/>
        <end position="92"/>
    </location>
</feature>